<name>A0A645J7S0_9ZZZZ</name>
<evidence type="ECO:0000256" key="1">
    <source>
        <dbReference type="SAM" id="MobiDB-lite"/>
    </source>
</evidence>
<reference evidence="2" key="1">
    <citation type="submission" date="2019-08" db="EMBL/GenBank/DDBJ databases">
        <authorList>
            <person name="Kucharzyk K."/>
            <person name="Murdoch R.W."/>
            <person name="Higgins S."/>
            <person name="Loffler F."/>
        </authorList>
    </citation>
    <scope>NUCLEOTIDE SEQUENCE</scope>
</reference>
<dbReference type="EMBL" id="VSSQ01132905">
    <property type="protein sequence ID" value="MPN59190.1"/>
    <property type="molecule type" value="Genomic_DNA"/>
</dbReference>
<organism evidence="2">
    <name type="scientific">bioreactor metagenome</name>
    <dbReference type="NCBI Taxonomy" id="1076179"/>
    <lineage>
        <taxon>unclassified sequences</taxon>
        <taxon>metagenomes</taxon>
        <taxon>ecological metagenomes</taxon>
    </lineage>
</organism>
<evidence type="ECO:0000313" key="2">
    <source>
        <dbReference type="EMBL" id="MPN59190.1"/>
    </source>
</evidence>
<dbReference type="AlphaFoldDB" id="A0A645J7S0"/>
<comment type="caution">
    <text evidence="2">The sequence shown here is derived from an EMBL/GenBank/DDBJ whole genome shotgun (WGS) entry which is preliminary data.</text>
</comment>
<gene>
    <name evidence="2" type="ORF">SDC9_206910</name>
</gene>
<proteinExistence type="predicted"/>
<accession>A0A645J7S0</accession>
<protein>
    <submittedName>
        <fullName evidence="2">Uncharacterized protein</fullName>
    </submittedName>
</protein>
<sequence>MLGGGVRDRQAEQEDDQAGRQDRPEGVDEAGVDQHRRADGFQHQEGGSTERRVGHAQR</sequence>
<feature type="region of interest" description="Disordered" evidence="1">
    <location>
        <begin position="1"/>
        <end position="58"/>
    </location>
</feature>